<dbReference type="GO" id="GO:0016787">
    <property type="term" value="F:hydrolase activity"/>
    <property type="evidence" value="ECO:0007669"/>
    <property type="project" value="UniProtKB-KW"/>
</dbReference>
<name>A0A559MJ74_9HELO</name>
<organism evidence="3 4">
    <name type="scientific">Lachnellula willkommii</name>
    <dbReference type="NCBI Taxonomy" id="215461"/>
    <lineage>
        <taxon>Eukaryota</taxon>
        <taxon>Fungi</taxon>
        <taxon>Dikarya</taxon>
        <taxon>Ascomycota</taxon>
        <taxon>Pezizomycotina</taxon>
        <taxon>Leotiomycetes</taxon>
        <taxon>Helotiales</taxon>
        <taxon>Lachnaceae</taxon>
        <taxon>Lachnellula</taxon>
    </lineage>
</organism>
<evidence type="ECO:0000256" key="1">
    <source>
        <dbReference type="ARBA" id="ARBA00022801"/>
    </source>
</evidence>
<dbReference type="InterPro" id="IPR013094">
    <property type="entry name" value="AB_hydrolase_3"/>
</dbReference>
<dbReference type="PANTHER" id="PTHR48081">
    <property type="entry name" value="AB HYDROLASE SUPERFAMILY PROTEIN C4A8.06C"/>
    <property type="match status" value="1"/>
</dbReference>
<dbReference type="Proteomes" id="UP000315522">
    <property type="component" value="Unassembled WGS sequence"/>
</dbReference>
<feature type="domain" description="Alpha/beta hydrolase fold-3" evidence="2">
    <location>
        <begin position="91"/>
        <end position="299"/>
    </location>
</feature>
<accession>A0A559MJ74</accession>
<dbReference type="Gene3D" id="3.40.50.1820">
    <property type="entry name" value="alpha/beta hydrolase"/>
    <property type="match status" value="1"/>
</dbReference>
<keyword evidence="1" id="KW-0378">Hydrolase</keyword>
<dbReference type="PANTHER" id="PTHR48081:SF8">
    <property type="entry name" value="ALPHA_BETA HYDROLASE FOLD-3 DOMAIN-CONTAINING PROTEIN-RELATED"/>
    <property type="match status" value="1"/>
</dbReference>
<gene>
    <name evidence="3" type="primary">nlhH_1</name>
    <name evidence="3" type="ORF">LAWI1_G007090</name>
</gene>
<evidence type="ECO:0000313" key="4">
    <source>
        <dbReference type="Proteomes" id="UP000315522"/>
    </source>
</evidence>
<dbReference type="Pfam" id="PF07859">
    <property type="entry name" value="Abhydrolase_3"/>
    <property type="match status" value="1"/>
</dbReference>
<evidence type="ECO:0000259" key="2">
    <source>
        <dbReference type="Pfam" id="PF07859"/>
    </source>
</evidence>
<sequence length="344" mass="37237">MQSNASCLTYDPELALPISNLQHRPTSNMREFITAVRSAYPVVPTEDITANLQHHGINCRDEILEVSENTVVKVAILSSSASNSASLHCGLVWYHGGGGVSGNRFGGLRYVTDLIQIFGIIVISVEYRLAPEHPAPIPQDDCYAALTWAASSVYNLGIDPEKLMVGGSSAGAGLAASVALRARDNGGIKLCGQLLINPMLDDRNETMSSYRCTDERIWGRASNICAWTALLGDGSGSADISPYVAPARAKDLSSLPSTFITVGSEEPFRDEASIYAERIRDSSGSVEIHIWNGAYHAFESLAPQAELSKLAVRTRRSWIAQTFGLENRLRDEDQTMIHGGGHLM</sequence>
<dbReference type="EMBL" id="QGML01000206">
    <property type="protein sequence ID" value="TVY92998.1"/>
    <property type="molecule type" value="Genomic_DNA"/>
</dbReference>
<evidence type="ECO:0000313" key="3">
    <source>
        <dbReference type="EMBL" id="TVY92998.1"/>
    </source>
</evidence>
<dbReference type="SUPFAM" id="SSF53474">
    <property type="entry name" value="alpha/beta-Hydrolases"/>
    <property type="match status" value="1"/>
</dbReference>
<reference evidence="3 4" key="1">
    <citation type="submission" date="2018-05" db="EMBL/GenBank/DDBJ databases">
        <title>Genome sequencing and assembly of the regulated plant pathogen Lachnellula willkommii and related sister species for the development of diagnostic species identification markers.</title>
        <authorList>
            <person name="Giroux E."/>
            <person name="Bilodeau G."/>
        </authorList>
    </citation>
    <scope>NUCLEOTIDE SEQUENCE [LARGE SCALE GENOMIC DNA]</scope>
    <source>
        <strain evidence="3 4">CBS 172.35</strain>
    </source>
</reference>
<keyword evidence="4" id="KW-1185">Reference proteome</keyword>
<proteinExistence type="predicted"/>
<dbReference type="InterPro" id="IPR029058">
    <property type="entry name" value="AB_hydrolase_fold"/>
</dbReference>
<dbReference type="InterPro" id="IPR050300">
    <property type="entry name" value="GDXG_lipolytic_enzyme"/>
</dbReference>
<protein>
    <submittedName>
        <fullName evidence="3">Carboxylesterase</fullName>
    </submittedName>
</protein>
<comment type="caution">
    <text evidence="3">The sequence shown here is derived from an EMBL/GenBank/DDBJ whole genome shotgun (WGS) entry which is preliminary data.</text>
</comment>
<dbReference type="AlphaFoldDB" id="A0A559MJ74"/>